<comment type="caution">
    <text evidence="3">The sequence shown here is derived from an EMBL/GenBank/DDBJ whole genome shotgun (WGS) entry which is preliminary data.</text>
</comment>
<dbReference type="SUPFAM" id="SSF47413">
    <property type="entry name" value="lambda repressor-like DNA-binding domains"/>
    <property type="match status" value="1"/>
</dbReference>
<feature type="domain" description="HTH cro/C1-type" evidence="2">
    <location>
        <begin position="12"/>
        <end position="66"/>
    </location>
</feature>
<dbReference type="PANTHER" id="PTHR46558">
    <property type="entry name" value="TRACRIPTIONAL REGULATORY PROTEIN-RELATED-RELATED"/>
    <property type="match status" value="1"/>
</dbReference>
<dbReference type="CDD" id="cd00093">
    <property type="entry name" value="HTH_XRE"/>
    <property type="match status" value="1"/>
</dbReference>
<dbReference type="AlphaFoldDB" id="A0A8J3N798"/>
<dbReference type="Gene3D" id="1.25.40.10">
    <property type="entry name" value="Tetratricopeptide repeat domain"/>
    <property type="match status" value="1"/>
</dbReference>
<proteinExistence type="predicted"/>
<dbReference type="Pfam" id="PF01381">
    <property type="entry name" value="HTH_3"/>
    <property type="match status" value="1"/>
</dbReference>
<accession>A0A8J3N798</accession>
<reference evidence="3" key="1">
    <citation type="submission" date="2020-10" db="EMBL/GenBank/DDBJ databases">
        <title>Taxonomic study of unclassified bacteria belonging to the class Ktedonobacteria.</title>
        <authorList>
            <person name="Yabe S."/>
            <person name="Wang C.M."/>
            <person name="Zheng Y."/>
            <person name="Sakai Y."/>
            <person name="Cavaletti L."/>
            <person name="Monciardini P."/>
            <person name="Donadio S."/>
        </authorList>
    </citation>
    <scope>NUCLEOTIDE SEQUENCE</scope>
    <source>
        <strain evidence="3">ID150040</strain>
    </source>
</reference>
<evidence type="ECO:0000259" key="2">
    <source>
        <dbReference type="PROSITE" id="PS50943"/>
    </source>
</evidence>
<dbReference type="InterPro" id="IPR011990">
    <property type="entry name" value="TPR-like_helical_dom_sf"/>
</dbReference>
<dbReference type="InterPro" id="IPR010982">
    <property type="entry name" value="Lambda_DNA-bd_dom_sf"/>
</dbReference>
<keyword evidence="4" id="KW-1185">Reference proteome</keyword>
<dbReference type="GO" id="GO:0003677">
    <property type="term" value="F:DNA binding"/>
    <property type="evidence" value="ECO:0007669"/>
    <property type="project" value="UniProtKB-KW"/>
</dbReference>
<evidence type="ECO:0000313" key="4">
    <source>
        <dbReference type="Proteomes" id="UP000597444"/>
    </source>
</evidence>
<dbReference type="PROSITE" id="PS50943">
    <property type="entry name" value="HTH_CROC1"/>
    <property type="match status" value="1"/>
</dbReference>
<dbReference type="PANTHER" id="PTHR46558:SF4">
    <property type="entry name" value="DNA-BIDING PHAGE PROTEIN"/>
    <property type="match status" value="1"/>
</dbReference>
<organism evidence="3 4">
    <name type="scientific">Reticulibacter mediterranei</name>
    <dbReference type="NCBI Taxonomy" id="2778369"/>
    <lineage>
        <taxon>Bacteria</taxon>
        <taxon>Bacillati</taxon>
        <taxon>Chloroflexota</taxon>
        <taxon>Ktedonobacteria</taxon>
        <taxon>Ktedonobacterales</taxon>
        <taxon>Reticulibacteraceae</taxon>
        <taxon>Reticulibacter</taxon>
    </lineage>
</organism>
<dbReference type="EMBL" id="BNJK01000004">
    <property type="protein sequence ID" value="GHP00990.1"/>
    <property type="molecule type" value="Genomic_DNA"/>
</dbReference>
<name>A0A8J3N798_9CHLR</name>
<protein>
    <recommendedName>
        <fullName evidence="2">HTH cro/C1-type domain-containing protein</fullName>
    </recommendedName>
</protein>
<evidence type="ECO:0000256" key="1">
    <source>
        <dbReference type="ARBA" id="ARBA00023125"/>
    </source>
</evidence>
<evidence type="ECO:0000313" key="3">
    <source>
        <dbReference type="EMBL" id="GHP00990.1"/>
    </source>
</evidence>
<keyword evidence="1" id="KW-0238">DNA-binding</keyword>
<dbReference type="SMART" id="SM00530">
    <property type="entry name" value="HTH_XRE"/>
    <property type="match status" value="1"/>
</dbReference>
<gene>
    <name evidence="3" type="ORF">KSF_110370</name>
</gene>
<dbReference type="Gene3D" id="1.10.260.40">
    <property type="entry name" value="lambda repressor-like DNA-binding domains"/>
    <property type="match status" value="1"/>
</dbReference>
<sequence length="480" mass="54183">MKEQGKQPNVAIRYEREMRGWSQQVVASYIGTTEQVVCRWESGAHRPNRHFQAQLCKLFGKSAEELGFLEKTQTDTVPGDIIENTSKQEEQRQNVSAVSLLSSSYQVVPNEVNKLLAFLLEETMREQMSKDNDSQHADVEKRQLLFKLLATAGTTVLSPTFAITTDSSLSIPVEEFALQCSGALKACWHLLKGKGLPVAEEMLAVYVPSLITLMQQRSCHLEVLAELATEAKILQAILAMHNKLNLFAREMYCHEAVKYGQISGNKRLHAAALIYLAYTYTCCIIQPEKATTYFLEALKVLGDEKSILHGKIYIGISSAYAQSKQEKSALNAIELAHEYFPDHPELDPSVLYADYGRSEIYQGEGRMYLDLAKYYPDRHYAQKAYDAFTHSLALHPLADRTAAESIIHQADAACGISDLHRYVELLTEGTHMAFSLGSQKRYSEAFDIYWKTSERWKNEPQIQRLAKNLFQQPPRKGAGQ</sequence>
<dbReference type="Proteomes" id="UP000597444">
    <property type="component" value="Unassembled WGS sequence"/>
</dbReference>
<dbReference type="RefSeq" id="WP_220211564.1">
    <property type="nucleotide sequence ID" value="NZ_BNJK01000004.1"/>
</dbReference>
<dbReference type="InterPro" id="IPR001387">
    <property type="entry name" value="Cro/C1-type_HTH"/>
</dbReference>